<dbReference type="EMBL" id="UOFE01000030">
    <property type="protein sequence ID" value="VAW52739.1"/>
    <property type="molecule type" value="Genomic_DNA"/>
</dbReference>
<reference evidence="1" key="1">
    <citation type="submission" date="2018-06" db="EMBL/GenBank/DDBJ databases">
        <authorList>
            <person name="Zhirakovskaya E."/>
        </authorList>
    </citation>
    <scope>NUCLEOTIDE SEQUENCE</scope>
</reference>
<protein>
    <submittedName>
        <fullName evidence="1">Uncharacterized protein</fullName>
    </submittedName>
</protein>
<accession>A0A3B0WU90</accession>
<dbReference type="AlphaFoldDB" id="A0A3B0WU90"/>
<evidence type="ECO:0000313" key="1">
    <source>
        <dbReference type="EMBL" id="VAW52739.1"/>
    </source>
</evidence>
<organism evidence="1">
    <name type="scientific">hydrothermal vent metagenome</name>
    <dbReference type="NCBI Taxonomy" id="652676"/>
    <lineage>
        <taxon>unclassified sequences</taxon>
        <taxon>metagenomes</taxon>
        <taxon>ecological metagenomes</taxon>
    </lineage>
</organism>
<proteinExistence type="predicted"/>
<gene>
    <name evidence="1" type="ORF">MNBD_GAMMA05-532</name>
</gene>
<sequence length="69" mass="8332">MDGLIKRYYERPLYARTLLIKKFLRRQPCGELVRWVRNVECLYMRILNFSLGQLLGQTKETKGQYWSSC</sequence>
<name>A0A3B0WU90_9ZZZZ</name>